<dbReference type="GO" id="GO:0022857">
    <property type="term" value="F:transmembrane transporter activity"/>
    <property type="evidence" value="ECO:0007669"/>
    <property type="project" value="InterPro"/>
</dbReference>
<feature type="transmembrane region" description="Helical" evidence="6">
    <location>
        <begin position="241"/>
        <end position="258"/>
    </location>
</feature>
<feature type="transmembrane region" description="Helical" evidence="6">
    <location>
        <begin position="102"/>
        <end position="120"/>
    </location>
</feature>
<proteinExistence type="predicted"/>
<keyword evidence="2" id="KW-0813">Transport</keyword>
<comment type="caution">
    <text evidence="7">The sequence shown here is derived from an EMBL/GenBank/DDBJ whole genome shotgun (WGS) entry which is preliminary data.</text>
</comment>
<feature type="transmembrane region" description="Helical" evidence="6">
    <location>
        <begin position="421"/>
        <end position="442"/>
    </location>
</feature>
<feature type="transmembrane region" description="Helical" evidence="6">
    <location>
        <begin position="182"/>
        <end position="200"/>
    </location>
</feature>
<organism evidence="7 8">
    <name type="scientific">Flavobacterium aurantiibacter</name>
    <dbReference type="NCBI Taxonomy" id="2023067"/>
    <lineage>
        <taxon>Bacteria</taxon>
        <taxon>Pseudomonadati</taxon>
        <taxon>Bacteroidota</taxon>
        <taxon>Flavobacteriia</taxon>
        <taxon>Flavobacteriales</taxon>
        <taxon>Flavobacteriaceae</taxon>
        <taxon>Flavobacterium</taxon>
    </lineage>
</organism>
<keyword evidence="4 6" id="KW-1133">Transmembrane helix</keyword>
<comment type="subcellular location">
    <subcellularLocation>
        <location evidence="1">Membrane</location>
        <topology evidence="1">Multi-pass membrane protein</topology>
    </subcellularLocation>
</comment>
<protein>
    <submittedName>
        <fullName evidence="7">MFS transporter</fullName>
    </submittedName>
</protein>
<evidence type="ECO:0000256" key="4">
    <source>
        <dbReference type="ARBA" id="ARBA00022989"/>
    </source>
</evidence>
<feature type="transmembrane region" description="Helical" evidence="6">
    <location>
        <begin position="396"/>
        <end position="415"/>
    </location>
</feature>
<dbReference type="Pfam" id="PF07690">
    <property type="entry name" value="MFS_1"/>
    <property type="match status" value="1"/>
</dbReference>
<dbReference type="PANTHER" id="PTHR19432">
    <property type="entry name" value="SUGAR TRANSPORTER"/>
    <property type="match status" value="1"/>
</dbReference>
<dbReference type="Proteomes" id="UP000216035">
    <property type="component" value="Unassembled WGS sequence"/>
</dbReference>
<accession>A0A255ZMY9</accession>
<dbReference type="SUPFAM" id="SSF103473">
    <property type="entry name" value="MFS general substrate transporter"/>
    <property type="match status" value="1"/>
</dbReference>
<evidence type="ECO:0000256" key="3">
    <source>
        <dbReference type="ARBA" id="ARBA00022692"/>
    </source>
</evidence>
<evidence type="ECO:0000256" key="6">
    <source>
        <dbReference type="SAM" id="Phobius"/>
    </source>
</evidence>
<feature type="transmembrane region" description="Helical" evidence="6">
    <location>
        <begin position="454"/>
        <end position="476"/>
    </location>
</feature>
<evidence type="ECO:0000256" key="1">
    <source>
        <dbReference type="ARBA" id="ARBA00004141"/>
    </source>
</evidence>
<dbReference type="OrthoDB" id="7584869at2"/>
<keyword evidence="3 6" id="KW-0812">Transmembrane</keyword>
<dbReference type="Gene3D" id="1.20.1250.20">
    <property type="entry name" value="MFS general substrate transporter like domains"/>
    <property type="match status" value="1"/>
</dbReference>
<dbReference type="InterPro" id="IPR011701">
    <property type="entry name" value="MFS"/>
</dbReference>
<sequence length="517" mass="57093">MEKRKLSFWQIWNMSFGFLGIQFGFALQNANTSRIFDTLGADPDKIGFYWLAAPLTGLIVQPIVGYFSDRTWTRLGRRRPYFLVGAILASLALFAMPNSPSLWIAIGTLWIMDSSINISMEPFRAFVGDNLPENQRTLGFAMQSFFIGLGAVVGSALPWIFTNIFELSNTAAEGVIPDSVKWSFYVGAIVFFLAVLWTVLKSKEYSPEELQAFEDAKRATSTKDHHEKVSTQKNVTTKLQATYGAVLALIGGILTYFVHQLNLKADANGETGAHKELYLLSIGLLVVGVLFLIVSQLRKNEVRNGFTVIITDLLNMPKTMKQLAYVQFFSWFALFAMWIYTTQAVTGHVFGTTDSTTKEYNDAADWVAVMFTIYNLVAAAVAFLLPALARRTSNKFTHMLALIAGGIGLISIYFLSDKVGLLLAMTGVGIAWASILSIPYAMLSGSLPAAKMGYYMGVFNFFIVIPQIVAGTVLGFMVKEWFNEQPVYALIVGGCSMIFAGILTLGVSTNKKIDINE</sequence>
<keyword evidence="5 6" id="KW-0472">Membrane</keyword>
<evidence type="ECO:0000256" key="5">
    <source>
        <dbReference type="ARBA" id="ARBA00023136"/>
    </source>
</evidence>
<feature type="transmembrane region" description="Helical" evidence="6">
    <location>
        <begin position="140"/>
        <end position="162"/>
    </location>
</feature>
<reference evidence="7 8" key="1">
    <citation type="submission" date="2017-07" db="EMBL/GenBank/DDBJ databases">
        <title>Flavobacterium cyanobacteriorum sp. nov., isolated from cyanobacterial aggregates in a eutrophic lake.</title>
        <authorList>
            <person name="Cai H."/>
        </authorList>
    </citation>
    <scope>NUCLEOTIDE SEQUENCE [LARGE SCALE GENOMIC DNA]</scope>
    <source>
        <strain evidence="7 8">TH167</strain>
    </source>
</reference>
<feature type="transmembrane region" description="Helical" evidence="6">
    <location>
        <begin position="488"/>
        <end position="507"/>
    </location>
</feature>
<keyword evidence="8" id="KW-1185">Reference proteome</keyword>
<feature type="transmembrane region" description="Helical" evidence="6">
    <location>
        <begin position="48"/>
        <end position="68"/>
    </location>
</feature>
<dbReference type="InterPro" id="IPR036259">
    <property type="entry name" value="MFS_trans_sf"/>
</dbReference>
<dbReference type="PANTHER" id="PTHR19432:SF35">
    <property type="entry name" value="SOLUTE CARRIER FAMILY 45 MEMBER 3 ISOFORM X1"/>
    <property type="match status" value="1"/>
</dbReference>
<evidence type="ECO:0000313" key="8">
    <source>
        <dbReference type="Proteomes" id="UP000216035"/>
    </source>
</evidence>
<feature type="transmembrane region" description="Helical" evidence="6">
    <location>
        <begin position="366"/>
        <end position="389"/>
    </location>
</feature>
<dbReference type="AlphaFoldDB" id="A0A255ZMY9"/>
<dbReference type="EMBL" id="NOXX01000215">
    <property type="protein sequence ID" value="OYQ42245.1"/>
    <property type="molecule type" value="Genomic_DNA"/>
</dbReference>
<name>A0A255ZMY9_9FLAO</name>
<evidence type="ECO:0000256" key="2">
    <source>
        <dbReference type="ARBA" id="ARBA00022448"/>
    </source>
</evidence>
<gene>
    <name evidence="7" type="ORF">CHX27_12135</name>
</gene>
<feature type="transmembrane region" description="Helical" evidence="6">
    <location>
        <begin position="80"/>
        <end position="96"/>
    </location>
</feature>
<dbReference type="RefSeq" id="WP_094487041.1">
    <property type="nucleotide sequence ID" value="NZ_NOXX01000215.1"/>
</dbReference>
<feature type="transmembrane region" description="Helical" evidence="6">
    <location>
        <begin position="278"/>
        <end position="297"/>
    </location>
</feature>
<feature type="transmembrane region" description="Helical" evidence="6">
    <location>
        <begin position="323"/>
        <end position="346"/>
    </location>
</feature>
<dbReference type="GO" id="GO:0016020">
    <property type="term" value="C:membrane"/>
    <property type="evidence" value="ECO:0007669"/>
    <property type="project" value="UniProtKB-SubCell"/>
</dbReference>
<evidence type="ECO:0000313" key="7">
    <source>
        <dbReference type="EMBL" id="OYQ42245.1"/>
    </source>
</evidence>